<organism evidence="2 3">
    <name type="scientific">Mucisphaera calidilacus</name>
    <dbReference type="NCBI Taxonomy" id="2527982"/>
    <lineage>
        <taxon>Bacteria</taxon>
        <taxon>Pseudomonadati</taxon>
        <taxon>Planctomycetota</taxon>
        <taxon>Phycisphaerae</taxon>
        <taxon>Phycisphaerales</taxon>
        <taxon>Phycisphaeraceae</taxon>
        <taxon>Mucisphaera</taxon>
    </lineage>
</organism>
<name>A0A518BZ95_9BACT</name>
<accession>A0A518BZ95</accession>
<feature type="compositionally biased region" description="Basic and acidic residues" evidence="1">
    <location>
        <begin position="79"/>
        <end position="94"/>
    </location>
</feature>
<reference evidence="2 3" key="1">
    <citation type="submission" date="2019-02" db="EMBL/GenBank/DDBJ databases">
        <title>Deep-cultivation of Planctomycetes and their phenomic and genomic characterization uncovers novel biology.</title>
        <authorList>
            <person name="Wiegand S."/>
            <person name="Jogler M."/>
            <person name="Boedeker C."/>
            <person name="Pinto D."/>
            <person name="Vollmers J."/>
            <person name="Rivas-Marin E."/>
            <person name="Kohn T."/>
            <person name="Peeters S.H."/>
            <person name="Heuer A."/>
            <person name="Rast P."/>
            <person name="Oberbeckmann S."/>
            <person name="Bunk B."/>
            <person name="Jeske O."/>
            <person name="Meyerdierks A."/>
            <person name="Storesund J.E."/>
            <person name="Kallscheuer N."/>
            <person name="Luecker S."/>
            <person name="Lage O.M."/>
            <person name="Pohl T."/>
            <person name="Merkel B.J."/>
            <person name="Hornburger P."/>
            <person name="Mueller R.-W."/>
            <person name="Bruemmer F."/>
            <person name="Labrenz M."/>
            <person name="Spormann A.M."/>
            <person name="Op den Camp H."/>
            <person name="Overmann J."/>
            <person name="Amann R."/>
            <person name="Jetten M.S.M."/>
            <person name="Mascher T."/>
            <person name="Medema M.H."/>
            <person name="Devos D.P."/>
            <person name="Kaster A.-K."/>
            <person name="Ovreas L."/>
            <person name="Rohde M."/>
            <person name="Galperin M.Y."/>
            <person name="Jogler C."/>
        </authorList>
    </citation>
    <scope>NUCLEOTIDE SEQUENCE [LARGE SCALE GENOMIC DNA]</scope>
    <source>
        <strain evidence="2 3">Pan265</strain>
    </source>
</reference>
<dbReference type="RefSeq" id="WP_145446466.1">
    <property type="nucleotide sequence ID" value="NZ_CP036280.1"/>
</dbReference>
<protein>
    <submittedName>
        <fullName evidence="2">Uncharacterized protein</fullName>
    </submittedName>
</protein>
<dbReference type="Proteomes" id="UP000320386">
    <property type="component" value="Chromosome"/>
</dbReference>
<keyword evidence="3" id="KW-1185">Reference proteome</keyword>
<evidence type="ECO:0000313" key="2">
    <source>
        <dbReference type="EMBL" id="QDU72291.1"/>
    </source>
</evidence>
<gene>
    <name evidence="2" type="ORF">Pan265_21550</name>
</gene>
<feature type="region of interest" description="Disordered" evidence="1">
    <location>
        <begin position="61"/>
        <end position="104"/>
    </location>
</feature>
<evidence type="ECO:0000256" key="1">
    <source>
        <dbReference type="SAM" id="MobiDB-lite"/>
    </source>
</evidence>
<sequence>MKRSTANANAAWTGVLALMLLGPCVLAGAGPLPLASAHDLLHLVHVAQRSIHTIDRHANAAAGRTDADDAPRALNSLTDHNDQQHARLSDRNDLIDLPPPAPSL</sequence>
<dbReference type="AlphaFoldDB" id="A0A518BZ95"/>
<dbReference type="EMBL" id="CP036280">
    <property type="protein sequence ID" value="QDU72291.1"/>
    <property type="molecule type" value="Genomic_DNA"/>
</dbReference>
<dbReference type="KEGG" id="mcad:Pan265_21550"/>
<proteinExistence type="predicted"/>
<evidence type="ECO:0000313" key="3">
    <source>
        <dbReference type="Proteomes" id="UP000320386"/>
    </source>
</evidence>